<dbReference type="OrthoDB" id="407008at2759"/>
<dbReference type="Proteomes" id="UP000649617">
    <property type="component" value="Unassembled WGS sequence"/>
</dbReference>
<proteinExistence type="predicted"/>
<sequence length="274" mass="31531">MQSALLLLRLQRVPQSTIHLLLGTNHKAVENMETKICRLRQAYVEKEEKKIVFGNAKTWVDVEADEATFDKRDISEVPHLRHLIVKPKDTIMWEQWAGIIQRGKPHTLVLGKLSPKLTRTRAPGPGAIRKTEWKTIANQILVNRKVVLHTDSAKSYKLKMPGVIHDRVVHCKKRIKVNGVYRWTSPKYVNLVTHNIPGTKKKLRVISGTQIVDRAWRFLKDRLKINQNTKAGTRALKAKLRSAQYDYWMKNSDLWLATGDLCSEALKKCYPEAC</sequence>
<evidence type="ECO:0000313" key="1">
    <source>
        <dbReference type="EMBL" id="CAE7284922.1"/>
    </source>
</evidence>
<comment type="caution">
    <text evidence="1">The sequence shown here is derived from an EMBL/GenBank/DDBJ whole genome shotgun (WGS) entry which is preliminary data.</text>
</comment>
<gene>
    <name evidence="1" type="ORF">SPIL2461_LOCUS6397</name>
</gene>
<evidence type="ECO:0000313" key="2">
    <source>
        <dbReference type="Proteomes" id="UP000649617"/>
    </source>
</evidence>
<organism evidence="1 2">
    <name type="scientific">Symbiodinium pilosum</name>
    <name type="common">Dinoflagellate</name>
    <dbReference type="NCBI Taxonomy" id="2952"/>
    <lineage>
        <taxon>Eukaryota</taxon>
        <taxon>Sar</taxon>
        <taxon>Alveolata</taxon>
        <taxon>Dinophyceae</taxon>
        <taxon>Suessiales</taxon>
        <taxon>Symbiodiniaceae</taxon>
        <taxon>Symbiodinium</taxon>
    </lineage>
</organism>
<reference evidence="1" key="1">
    <citation type="submission" date="2021-02" db="EMBL/GenBank/DDBJ databases">
        <authorList>
            <person name="Dougan E. K."/>
            <person name="Rhodes N."/>
            <person name="Thang M."/>
            <person name="Chan C."/>
        </authorList>
    </citation>
    <scope>NUCLEOTIDE SEQUENCE</scope>
</reference>
<protein>
    <recommendedName>
        <fullName evidence="3">ISXO2-like transposase domain-containing protein</fullName>
    </recommendedName>
</protein>
<dbReference type="EMBL" id="CAJNIZ010009605">
    <property type="protein sequence ID" value="CAE7284922.1"/>
    <property type="molecule type" value="Genomic_DNA"/>
</dbReference>
<accession>A0A812N244</accession>
<name>A0A812N244_SYMPI</name>
<dbReference type="AlphaFoldDB" id="A0A812N244"/>
<evidence type="ECO:0008006" key="3">
    <source>
        <dbReference type="Google" id="ProtNLM"/>
    </source>
</evidence>
<keyword evidence="2" id="KW-1185">Reference proteome</keyword>